<accession>A0ABN7AAT6</accession>
<reference evidence="8 9" key="1">
    <citation type="submission" date="2023-09" db="EMBL/GenBank/DDBJ databases">
        <title>Nesidiocoris tenuis whole genome shotgun sequence.</title>
        <authorList>
            <person name="Shibata T."/>
            <person name="Shimoda M."/>
            <person name="Kobayashi T."/>
            <person name="Uehara T."/>
        </authorList>
    </citation>
    <scope>NUCLEOTIDE SEQUENCE [LARGE SCALE GENOMIC DNA]</scope>
    <source>
        <strain evidence="8 9">Japan</strain>
    </source>
</reference>
<dbReference type="SUPFAM" id="SSF54928">
    <property type="entry name" value="RNA-binding domain, RBD"/>
    <property type="match status" value="1"/>
</dbReference>
<evidence type="ECO:0000256" key="3">
    <source>
        <dbReference type="ARBA" id="ARBA00023242"/>
    </source>
</evidence>
<dbReference type="InterPro" id="IPR002344">
    <property type="entry name" value="Lupus_La"/>
</dbReference>
<feature type="domain" description="HTH La-type RNA-binding" evidence="6">
    <location>
        <begin position="16"/>
        <end position="108"/>
    </location>
</feature>
<dbReference type="Gene3D" id="3.30.70.330">
    <property type="match status" value="2"/>
</dbReference>
<feature type="region of interest" description="Disordered" evidence="5">
    <location>
        <begin position="349"/>
        <end position="387"/>
    </location>
</feature>
<evidence type="ECO:0008006" key="10">
    <source>
        <dbReference type="Google" id="ProtNLM"/>
    </source>
</evidence>
<evidence type="ECO:0000256" key="2">
    <source>
        <dbReference type="ARBA" id="ARBA00022884"/>
    </source>
</evidence>
<dbReference type="InterPro" id="IPR012677">
    <property type="entry name" value="Nucleotide-bd_a/b_plait_sf"/>
</dbReference>
<dbReference type="Pfam" id="PF08777">
    <property type="entry name" value="RRM_3"/>
    <property type="match status" value="1"/>
</dbReference>
<evidence type="ECO:0000256" key="5">
    <source>
        <dbReference type="SAM" id="MobiDB-lite"/>
    </source>
</evidence>
<organism evidence="8 9">
    <name type="scientific">Nesidiocoris tenuis</name>
    <dbReference type="NCBI Taxonomy" id="355587"/>
    <lineage>
        <taxon>Eukaryota</taxon>
        <taxon>Metazoa</taxon>
        <taxon>Ecdysozoa</taxon>
        <taxon>Arthropoda</taxon>
        <taxon>Hexapoda</taxon>
        <taxon>Insecta</taxon>
        <taxon>Pterygota</taxon>
        <taxon>Neoptera</taxon>
        <taxon>Paraneoptera</taxon>
        <taxon>Hemiptera</taxon>
        <taxon>Heteroptera</taxon>
        <taxon>Panheteroptera</taxon>
        <taxon>Cimicomorpha</taxon>
        <taxon>Miridae</taxon>
        <taxon>Dicyphina</taxon>
        <taxon>Nesidiocoris</taxon>
    </lineage>
</organism>
<keyword evidence="3" id="KW-0539">Nucleus</keyword>
<dbReference type="CDD" id="cd08028">
    <property type="entry name" value="LARP_3"/>
    <property type="match status" value="1"/>
</dbReference>
<dbReference type="InterPro" id="IPR036388">
    <property type="entry name" value="WH-like_DNA-bd_sf"/>
</dbReference>
<evidence type="ECO:0000256" key="1">
    <source>
        <dbReference type="ARBA" id="ARBA00004123"/>
    </source>
</evidence>
<evidence type="ECO:0000313" key="9">
    <source>
        <dbReference type="Proteomes" id="UP001307889"/>
    </source>
</evidence>
<dbReference type="SUPFAM" id="SSF46785">
    <property type="entry name" value="Winged helix' DNA-binding domain"/>
    <property type="match status" value="1"/>
</dbReference>
<evidence type="ECO:0000256" key="4">
    <source>
        <dbReference type="PROSITE-ProRule" id="PRU00332"/>
    </source>
</evidence>
<sequence length="387" mass="44579">MVEDTQIEEKTDQPSVAELSEKEAQIIKQIEYYFGDMNLPRDKFLLGEIKADDGWVPLETMVKFNRLAKISSDFGEIAAAVKKSTSGLVEVNDDNTKIRRSPHMPIPEMNEERRKELTSRTAYIRRFPLDYKIADVLEFCSKKIPNYENVILRHYHDKAANKWCPKGSALITFKDVESCKKFIEGDDLEHNGQKMEKKWQKDYIEEKRNERLQDKMKHKTKSSNQKSKNGSANDKKTDDKDSDGEGDDFPLNAVVHLSGFKESSQTKRETIKEKIESYEIPVAFIDFNIGEQSAWVRMEQANSANKLAEKVKEDGGKLVVGTDELELRVLEGEEEQTYLVKAKERFEKRRHLYQKKHGRKGGRKGGRGRKRGGSPVRRESKRAKADS</sequence>
<feature type="region of interest" description="Disordered" evidence="5">
    <location>
        <begin position="210"/>
        <end position="248"/>
    </location>
</feature>
<dbReference type="InterPro" id="IPR035979">
    <property type="entry name" value="RBD_domain_sf"/>
</dbReference>
<protein>
    <recommendedName>
        <fullName evidence="10">HTH La-type RNA-binding domain-containing protein</fullName>
    </recommendedName>
</protein>
<dbReference type="InterPro" id="IPR014886">
    <property type="entry name" value="La_xRRM"/>
</dbReference>
<proteinExistence type="predicted"/>
<feature type="compositionally biased region" description="Basic residues" evidence="5">
    <location>
        <begin position="349"/>
        <end position="372"/>
    </location>
</feature>
<dbReference type="InterPro" id="IPR045180">
    <property type="entry name" value="La_dom_prot"/>
</dbReference>
<feature type="compositionally biased region" description="Polar residues" evidence="5">
    <location>
        <begin position="222"/>
        <end position="232"/>
    </location>
</feature>
<evidence type="ECO:0000259" key="6">
    <source>
        <dbReference type="PROSITE" id="PS50961"/>
    </source>
</evidence>
<dbReference type="InterPro" id="IPR006630">
    <property type="entry name" value="La_HTH"/>
</dbReference>
<comment type="subcellular location">
    <subcellularLocation>
        <location evidence="1">Nucleus</location>
    </subcellularLocation>
</comment>
<feature type="compositionally biased region" description="Basic and acidic residues" evidence="5">
    <location>
        <begin position="376"/>
        <end position="387"/>
    </location>
</feature>
<dbReference type="SMART" id="SM00715">
    <property type="entry name" value="LA"/>
    <property type="match status" value="1"/>
</dbReference>
<dbReference type="InterPro" id="IPR036390">
    <property type="entry name" value="WH_DNA-bd_sf"/>
</dbReference>
<feature type="domain" description="XRRM" evidence="7">
    <location>
        <begin position="248"/>
        <end position="371"/>
    </location>
</feature>
<dbReference type="PANTHER" id="PTHR22792">
    <property type="entry name" value="LUPUS LA PROTEIN-RELATED"/>
    <property type="match status" value="1"/>
</dbReference>
<name>A0ABN7AAT6_9HEMI</name>
<evidence type="ECO:0000313" key="8">
    <source>
        <dbReference type="EMBL" id="BES89413.1"/>
    </source>
</evidence>
<dbReference type="PANTHER" id="PTHR22792:SF166">
    <property type="entry name" value="LUPUS LA PROTEIN HOMOLOG"/>
    <property type="match status" value="1"/>
</dbReference>
<keyword evidence="9" id="KW-1185">Reference proteome</keyword>
<dbReference type="EMBL" id="AP028909">
    <property type="protein sequence ID" value="BES89413.1"/>
    <property type="molecule type" value="Genomic_DNA"/>
</dbReference>
<dbReference type="PRINTS" id="PR00302">
    <property type="entry name" value="LUPUSLA"/>
</dbReference>
<evidence type="ECO:0000259" key="7">
    <source>
        <dbReference type="PROSITE" id="PS51939"/>
    </source>
</evidence>
<dbReference type="Pfam" id="PF05383">
    <property type="entry name" value="La"/>
    <property type="match status" value="1"/>
</dbReference>
<dbReference type="PROSITE" id="PS50961">
    <property type="entry name" value="HTH_LA"/>
    <property type="match status" value="1"/>
</dbReference>
<keyword evidence="2 4" id="KW-0694">RNA-binding</keyword>
<dbReference type="Proteomes" id="UP001307889">
    <property type="component" value="Chromosome 1"/>
</dbReference>
<gene>
    <name evidence="8" type="ORF">NTJ_02220</name>
</gene>
<dbReference type="PROSITE" id="PS51939">
    <property type="entry name" value="XRRM"/>
    <property type="match status" value="1"/>
</dbReference>
<dbReference type="Gene3D" id="1.10.10.10">
    <property type="entry name" value="Winged helix-like DNA-binding domain superfamily/Winged helix DNA-binding domain"/>
    <property type="match status" value="1"/>
</dbReference>